<keyword evidence="12" id="KW-0809">Transit peptide</keyword>
<comment type="similarity">
    <text evidence="4">Belongs to the peptidase S1C family.</text>
</comment>
<gene>
    <name evidence="18" type="ORF">DAT39_009379</name>
</gene>
<comment type="catalytic activity">
    <reaction evidence="1">
        <text>Cleavage of non-polar aliphatic amino-acids at the P1 position, with a preference for Val, Ile and Met. At the P2 and P3 positions, Arg is selected most strongly with a secondary preference for other hydrophilic residues.</text>
        <dbReference type="EC" id="3.4.21.108"/>
    </reaction>
</comment>
<dbReference type="EMBL" id="QNUK01000124">
    <property type="protein sequence ID" value="KAF5900936.1"/>
    <property type="molecule type" value="Genomic_DNA"/>
</dbReference>
<keyword evidence="9" id="KW-0053">Apoptosis</keyword>
<dbReference type="Gene3D" id="2.30.42.10">
    <property type="match status" value="1"/>
</dbReference>
<protein>
    <recommendedName>
        <fullName evidence="6">Serine protease HTRA2, mitochondrial</fullName>
        <ecNumber evidence="5">3.4.21.108</ecNumber>
    </recommendedName>
</protein>
<dbReference type="InterPro" id="IPR001940">
    <property type="entry name" value="Peptidase_S1C"/>
</dbReference>
<evidence type="ECO:0000256" key="11">
    <source>
        <dbReference type="ARBA" id="ARBA00022825"/>
    </source>
</evidence>
<evidence type="ECO:0000256" key="7">
    <source>
        <dbReference type="ARBA" id="ARBA00022670"/>
    </source>
</evidence>
<dbReference type="Gene3D" id="2.40.10.120">
    <property type="match status" value="1"/>
</dbReference>
<evidence type="ECO:0000313" key="18">
    <source>
        <dbReference type="EMBL" id="KAF5900936.1"/>
    </source>
</evidence>
<dbReference type="SUPFAM" id="SSF50494">
    <property type="entry name" value="Trypsin-like serine proteases"/>
    <property type="match status" value="1"/>
</dbReference>
<dbReference type="PANTHER" id="PTHR22939">
    <property type="entry name" value="SERINE PROTEASE FAMILY S1C HTRA-RELATED"/>
    <property type="match status" value="1"/>
</dbReference>
<dbReference type="GO" id="GO:0007005">
    <property type="term" value="P:mitochondrion organization"/>
    <property type="evidence" value="ECO:0007669"/>
    <property type="project" value="UniProtKB-ARBA"/>
</dbReference>
<evidence type="ECO:0000256" key="16">
    <source>
        <dbReference type="ARBA" id="ARBA00023145"/>
    </source>
</evidence>
<dbReference type="InterPro" id="IPR036034">
    <property type="entry name" value="PDZ_sf"/>
</dbReference>
<keyword evidence="14" id="KW-0496">Mitochondrion</keyword>
<comment type="caution">
    <text evidence="18">The sequence shown here is derived from an EMBL/GenBank/DDBJ whole genome shotgun (WGS) entry which is preliminary data.</text>
</comment>
<evidence type="ECO:0000256" key="6">
    <source>
        <dbReference type="ARBA" id="ARBA00016929"/>
    </source>
</evidence>
<accession>A0A8J4U8G1</accession>
<evidence type="ECO:0000256" key="8">
    <source>
        <dbReference type="ARBA" id="ARBA00022692"/>
    </source>
</evidence>
<dbReference type="GO" id="GO:0006915">
    <property type="term" value="P:apoptotic process"/>
    <property type="evidence" value="ECO:0007669"/>
    <property type="project" value="UniProtKB-KW"/>
</dbReference>
<reference evidence="18" key="1">
    <citation type="submission" date="2020-07" db="EMBL/GenBank/DDBJ databases">
        <title>Clarias magur genome sequencing, assembly and annotation.</title>
        <authorList>
            <person name="Kushwaha B."/>
            <person name="Kumar R."/>
            <person name="Das P."/>
            <person name="Joshi C.G."/>
            <person name="Kumar D."/>
            <person name="Nagpure N.S."/>
            <person name="Pandey M."/>
            <person name="Agarwal S."/>
            <person name="Srivastava S."/>
            <person name="Singh M."/>
            <person name="Sahoo L."/>
            <person name="Jayasankar P."/>
            <person name="Meher P.K."/>
            <person name="Koringa P.G."/>
            <person name="Iquebal M.A."/>
            <person name="Das S.P."/>
            <person name="Bit A."/>
            <person name="Patnaik S."/>
            <person name="Patel N."/>
            <person name="Shah T.M."/>
            <person name="Hinsu A."/>
            <person name="Jena J.K."/>
        </authorList>
    </citation>
    <scope>NUCLEOTIDE SEQUENCE</scope>
    <source>
        <strain evidence="18">CIFAMagur01</strain>
        <tissue evidence="18">Testis</tissue>
    </source>
</reference>
<dbReference type="GO" id="GO:0004252">
    <property type="term" value="F:serine-type endopeptidase activity"/>
    <property type="evidence" value="ECO:0007669"/>
    <property type="project" value="InterPro"/>
</dbReference>
<comment type="subcellular location">
    <subcellularLocation>
        <location evidence="3">Mitochondrion intermembrane space</location>
    </subcellularLocation>
    <subcellularLocation>
        <location evidence="2">Mitochondrion membrane</location>
        <topology evidence="2">Single-pass membrane protein</topology>
    </subcellularLocation>
</comment>
<keyword evidence="19" id="KW-1185">Reference proteome</keyword>
<keyword evidence="7 18" id="KW-0645">Protease</keyword>
<dbReference type="GO" id="GO:0043065">
    <property type="term" value="P:positive regulation of apoptotic process"/>
    <property type="evidence" value="ECO:0007669"/>
    <property type="project" value="TreeGrafter"/>
</dbReference>
<sequence>MATTLRPLIRIVTRLQESGRHVKFVRYLSNTGLEKPTDENTPTFRAPVLGGEGREGCGGGAGGSARRGLLRAAALGLALTGAALNSVRDERDETVSQRTRSLTNTALHYLVPTACCASQYKGDGPRYKYNFIADVVEKSAPAVVYIEILGRHPFSGREIPISNGSGFIISADGLIVTNAHVVANKRGVRVKLTNGETYNATVQDVDQAADIATIKISAKNPLPTLRLGNSLDVRQGEFVVAMGSPFALRNTITSGIVSSVQRGSKELGLSNGNMDYIQTDAAIDFGNSGGPLINLDGEVIGINTMKVTAGISFAIPSDRLRLFLERAANKKSSWFSGSESRRRYIGVMMLTLTPSIIAELKMRDPSFPDVAHGILIHRVITGSPAN</sequence>
<dbReference type="InterPro" id="IPR009003">
    <property type="entry name" value="Peptidase_S1_PA"/>
</dbReference>
<evidence type="ECO:0000256" key="2">
    <source>
        <dbReference type="ARBA" id="ARBA00004304"/>
    </source>
</evidence>
<dbReference type="PANTHER" id="PTHR22939:SF127">
    <property type="entry name" value="SERINE PROTEASE HTRA2, MITOCHONDRIAL"/>
    <property type="match status" value="1"/>
</dbReference>
<keyword evidence="16" id="KW-0865">Zymogen</keyword>
<evidence type="ECO:0000256" key="14">
    <source>
        <dbReference type="ARBA" id="ARBA00023128"/>
    </source>
</evidence>
<dbReference type="FunFam" id="2.40.10.120:FF:000004">
    <property type="entry name" value="Serine protease HTRA2, mitochondrial"/>
    <property type="match status" value="1"/>
</dbReference>
<dbReference type="Proteomes" id="UP000727407">
    <property type="component" value="Unassembled WGS sequence"/>
</dbReference>
<keyword evidence="10" id="KW-0378">Hydrolase</keyword>
<dbReference type="OrthoDB" id="4217619at2759"/>
<dbReference type="AlphaFoldDB" id="A0A8J4U8G1"/>
<evidence type="ECO:0000256" key="12">
    <source>
        <dbReference type="ARBA" id="ARBA00022946"/>
    </source>
</evidence>
<evidence type="ECO:0000256" key="9">
    <source>
        <dbReference type="ARBA" id="ARBA00022703"/>
    </source>
</evidence>
<evidence type="ECO:0000256" key="4">
    <source>
        <dbReference type="ARBA" id="ARBA00010541"/>
    </source>
</evidence>
<evidence type="ECO:0000313" key="19">
    <source>
        <dbReference type="Proteomes" id="UP000727407"/>
    </source>
</evidence>
<dbReference type="PRINTS" id="PR00834">
    <property type="entry name" value="PROTEASES2C"/>
</dbReference>
<proteinExistence type="inferred from homology"/>
<keyword evidence="15" id="KW-0472">Membrane</keyword>
<dbReference type="EC" id="3.4.21.108" evidence="5"/>
<feature type="region of interest" description="Disordered" evidence="17">
    <location>
        <begin position="36"/>
        <end position="57"/>
    </location>
</feature>
<organism evidence="18 19">
    <name type="scientific">Clarias magur</name>
    <name type="common">Asian catfish</name>
    <name type="synonym">Macropteronotus magur</name>
    <dbReference type="NCBI Taxonomy" id="1594786"/>
    <lineage>
        <taxon>Eukaryota</taxon>
        <taxon>Metazoa</taxon>
        <taxon>Chordata</taxon>
        <taxon>Craniata</taxon>
        <taxon>Vertebrata</taxon>
        <taxon>Euteleostomi</taxon>
        <taxon>Actinopterygii</taxon>
        <taxon>Neopterygii</taxon>
        <taxon>Teleostei</taxon>
        <taxon>Ostariophysi</taxon>
        <taxon>Siluriformes</taxon>
        <taxon>Clariidae</taxon>
        <taxon>Clarias</taxon>
    </lineage>
</organism>
<keyword evidence="8" id="KW-0812">Transmembrane</keyword>
<keyword evidence="11" id="KW-0720">Serine protease</keyword>
<evidence type="ECO:0000256" key="17">
    <source>
        <dbReference type="SAM" id="MobiDB-lite"/>
    </source>
</evidence>
<name>A0A8J4U8G1_CLAMG</name>
<feature type="non-terminal residue" evidence="18">
    <location>
        <position position="386"/>
    </location>
</feature>
<evidence type="ECO:0000256" key="5">
    <source>
        <dbReference type="ARBA" id="ARBA00013033"/>
    </source>
</evidence>
<evidence type="ECO:0000256" key="10">
    <source>
        <dbReference type="ARBA" id="ARBA00022801"/>
    </source>
</evidence>
<dbReference type="GO" id="GO:0006508">
    <property type="term" value="P:proteolysis"/>
    <property type="evidence" value="ECO:0007669"/>
    <property type="project" value="UniProtKB-KW"/>
</dbReference>
<evidence type="ECO:0000256" key="3">
    <source>
        <dbReference type="ARBA" id="ARBA00004569"/>
    </source>
</evidence>
<evidence type="ECO:0000256" key="1">
    <source>
        <dbReference type="ARBA" id="ARBA00001760"/>
    </source>
</evidence>
<evidence type="ECO:0000256" key="15">
    <source>
        <dbReference type="ARBA" id="ARBA00023136"/>
    </source>
</evidence>
<dbReference type="GO" id="GO:0005758">
    <property type="term" value="C:mitochondrial intermembrane space"/>
    <property type="evidence" value="ECO:0007669"/>
    <property type="project" value="UniProtKB-SubCell"/>
</dbReference>
<dbReference type="Pfam" id="PF13365">
    <property type="entry name" value="Trypsin_2"/>
    <property type="match status" value="1"/>
</dbReference>
<evidence type="ECO:0000256" key="13">
    <source>
        <dbReference type="ARBA" id="ARBA00022989"/>
    </source>
</evidence>
<dbReference type="GO" id="GO:0031966">
    <property type="term" value="C:mitochondrial membrane"/>
    <property type="evidence" value="ECO:0007669"/>
    <property type="project" value="UniProtKB-SubCell"/>
</dbReference>
<keyword evidence="13" id="KW-1133">Transmembrane helix</keyword>